<keyword evidence="4" id="KW-0276">Fatty acid metabolism</keyword>
<dbReference type="InterPro" id="IPR036291">
    <property type="entry name" value="NAD(P)-bd_dom_sf"/>
</dbReference>
<feature type="domain" description="Ketosynthase family 3 (KS3)" evidence="9">
    <location>
        <begin position="6"/>
        <end position="430"/>
    </location>
</feature>
<dbReference type="Proteomes" id="UP000474757">
    <property type="component" value="Unassembled WGS sequence"/>
</dbReference>
<proteinExistence type="predicted"/>
<dbReference type="Pfam" id="PF00975">
    <property type="entry name" value="Thioesterase"/>
    <property type="match status" value="1"/>
</dbReference>
<dbReference type="PROSITE" id="PS52019">
    <property type="entry name" value="PKS_MFAS_DH"/>
    <property type="match status" value="1"/>
</dbReference>
<evidence type="ECO:0000259" key="10">
    <source>
        <dbReference type="PROSITE" id="PS52019"/>
    </source>
</evidence>
<dbReference type="FunFam" id="1.10.1200.10:FF:000016">
    <property type="entry name" value="Non-ribosomal peptide synthase"/>
    <property type="match status" value="1"/>
</dbReference>
<keyword evidence="6" id="KW-0511">Multifunctional enzyme</keyword>
<reference evidence="11 12" key="1">
    <citation type="submission" date="2020-02" db="EMBL/GenBank/DDBJ databases">
        <title>Pseudoroseicyclus tamarix, sp. nov., isolated from offshore sediment of a Tamarix chinensis forest.</title>
        <authorList>
            <person name="Gai Y."/>
        </authorList>
    </citation>
    <scope>NUCLEOTIDE SEQUENCE [LARGE SCALE GENOMIC DNA]</scope>
    <source>
        <strain evidence="11 12">CLL3-39</strain>
    </source>
</reference>
<dbReference type="InterPro" id="IPR014030">
    <property type="entry name" value="Ketoacyl_synth_N"/>
</dbReference>
<dbReference type="PANTHER" id="PTHR43775:SF51">
    <property type="entry name" value="INACTIVE PHENOLPHTHIOCEROL SYNTHESIS POLYKETIDE SYNTHASE TYPE I PKS1-RELATED"/>
    <property type="match status" value="1"/>
</dbReference>
<dbReference type="InterPro" id="IPR020807">
    <property type="entry name" value="PKS_DH"/>
</dbReference>
<dbReference type="GO" id="GO:0006633">
    <property type="term" value="P:fatty acid biosynthetic process"/>
    <property type="evidence" value="ECO:0007669"/>
    <property type="project" value="TreeGrafter"/>
</dbReference>
<dbReference type="InterPro" id="IPR001227">
    <property type="entry name" value="Ac_transferase_dom_sf"/>
</dbReference>
<keyword evidence="2" id="KW-0597">Phosphoprotein</keyword>
<dbReference type="InterPro" id="IPR042104">
    <property type="entry name" value="PKS_dehydratase_sf"/>
</dbReference>
<dbReference type="Gene3D" id="1.10.1200.10">
    <property type="entry name" value="ACP-like"/>
    <property type="match status" value="1"/>
</dbReference>
<dbReference type="Pfam" id="PF21089">
    <property type="entry name" value="PKS_DH_N"/>
    <property type="match status" value="1"/>
</dbReference>
<dbReference type="InterPro" id="IPR029058">
    <property type="entry name" value="AB_hydrolase_fold"/>
</dbReference>
<sequence>MTESQPSDIAIVGMAARLPGAATLGEFWANLSAGLSSIRRFSEAELLAAGERPEMIARPDYVPFGAPLEGFDQFDAEFFGLSPKEAAVMDPQHRLFLEVAWEALETAGHPPEGLGPVGVFAGSGQPSYYWENVLTNAALARETGRFLLRHTGNDKDFLSTRLSHVLDLKGPSVNLQTACSTSLVATHYASQALLLGECDLALAGGVTVELPQGRGYIYREGEVLSPDGACHAFDHRAQGTVFGSGAAVLALRRREDALADGDTIWAVIKGSAINNDGAAKAGYLAPSVEGQAAVVREAQAMAGVRPESIGYVECHGTGTYLGDPIEVAGLAEAFGPTGGTTLLGSLKTNIGHLDTAAGAASLIKTALALHQHQIPPSLGYEAPNPAIGFEGTPFRVADRLSDWPQTGGPHRAGVTSLGVGGTNAHLVLEEAPAVAEGGETGWPFLPLVLSARSNAALDDASARLAAHLRAAPHQSLADIAFTLKEGRRAFEKRRVVVAGSHEEAAALLEAGDRARVYTHTAVPGAAKPVFMFPGGGSQSVAMGRDLYETEPVFADWMDRGLALIERDEPRIREIWLGTHPEAQSLLRKPSLQLPLIFTTEIALARLWMGWGVTPDALIGHSVGENVAACLAGVFSYEDAHGLVSLRGRLMDGVAPGGMLSVNLPAEALGEMLGGELDIAAINGADLTVASGPAAALAKLEARLSARGVEYRRIGIDIAAHSRLLEPVLGDFRAYLASIELNAPQIPVISNRTALPLTEEEAQSPDYWVSHLREAVRFHDGLSHLGEDPSHIFIQVGPGRGIAQLAGQHRGIGAGRVTGTLPEAEGPEDRHFLTMLARVWAMGGEIDWQQVWGDEPRRRLPLPTYPWQHQRYFIEPGQRADETPALPMREAETAKWGWQPAWRPDYAPCEADLSDLSTLLPTRFLLFADEAGLAEGLAARLRAGGHPTCLVHPGDAFAEREDGDFTLAPERGREGYDALLARLAERGERPERIGHFWLVTEGERFRPGSSFFHRVQEQGFWSLFHLAQALAEEGSEAHLMTFTTGAAAAPGESVAQPAKATVFGPARVIPREMAVTSATVDLALPRRKADRPALEARLLEELFAEPQSAEAVLRGERRWRRAWRPAPLGEAAELPRGAHVLVTGGLGGMGLTLAEAMMRRHGARVTLISRSALPDRAEWPAILRNASPTDRLARRLRRIEALEALGEVAHIAADVANLEDMRAARAEAEGRFGPVTTVLHAAGVMDDAPIAAKSPLAVEEVLAPKLHGADVLRALFKPGELGRLILCASTSAAIGPAGQADYAAANAYLDALAASGAFGATKVTAIDWGIWQGTGMAAESMAARTPAPAPEAPAGQPLLTTATFDAAGHRRFTGAWTARHWALGEHRTATGEALLPGTGYLELAAEALAAQGEHGPYELADLTFLAPLRVPDEGETRVAVTLRRSDAGYAFAVESALPGGGFAPNAEGEIALLPMSAPPPLDIPALEAALPAPERAPVGSHLPSPQAANLRFGPRWDAVTERRMGQGEGLARLRLPPAARADSAYALHPALMDMATGWAVDLAPGFDGSALWVPVSYDSVRVHDPLPAELVSHVRLAAGGDDSARFDITLAAPDGAVAVEIEGFSMRRLAGGFRFPAPVPETSAGPAPLSPGEERLRHMLSQGIRPEEGAELFFRALGTGAPQIAVSSMPLPALIAAAARQEAPEASQAFARPSLESDFAAPETEVEKRLAAMWRELLGIEEVGVDDGFFDLGGHSLIAVRLFAQIRKAFAVDMAMSVLFEAPTIRGLSALIEAKTGPAPAEAAEEEAPKPRRRFTHIVPMHEGEGGAKTPFFLVAGMFGNVLNLRHLAQLLGADRPFYGLQAKGLMGDDAPHETIGEAATAMIAEMRALQPRGPYMVGGFSGGGLTAYEIAQQLTAAGEEVSSLVLLDTPLPQRTPLTRRDRAMIQWLELKGQGPLYPVRWASRRVAWEFEKRRPREDNGQGFHNAAIEAAFLRAAAAWRPAPWEGPMALFRPALTGKWQVAPGRLVSHERAYVTEDNGWRPMVPRLEVFEVPGDHDSMVLEPNVRVLAARMARVVAAAEQPARARRRAWPVGEAAE</sequence>
<evidence type="ECO:0000256" key="6">
    <source>
        <dbReference type="ARBA" id="ARBA00023268"/>
    </source>
</evidence>
<dbReference type="GO" id="GO:0044550">
    <property type="term" value="P:secondary metabolite biosynthetic process"/>
    <property type="evidence" value="ECO:0007669"/>
    <property type="project" value="UniProtKB-ARBA"/>
</dbReference>
<dbReference type="InterPro" id="IPR050091">
    <property type="entry name" value="PKS_NRPS_Biosynth_Enz"/>
</dbReference>
<dbReference type="CDD" id="cd00833">
    <property type="entry name" value="PKS"/>
    <property type="match status" value="1"/>
</dbReference>
<dbReference type="Gene3D" id="3.40.47.10">
    <property type="match status" value="1"/>
</dbReference>
<dbReference type="InterPro" id="IPR036736">
    <property type="entry name" value="ACP-like_sf"/>
</dbReference>
<dbReference type="PROSITE" id="PS52004">
    <property type="entry name" value="KS3_2"/>
    <property type="match status" value="1"/>
</dbReference>
<dbReference type="InterPro" id="IPR014031">
    <property type="entry name" value="Ketoacyl_synth_C"/>
</dbReference>
<feature type="domain" description="Carrier" evidence="8">
    <location>
        <begin position="1720"/>
        <end position="1795"/>
    </location>
</feature>
<feature type="region of interest" description="N-terminal hotdog fold" evidence="7">
    <location>
        <begin position="1337"/>
        <end position="1476"/>
    </location>
</feature>
<dbReference type="Gene3D" id="3.30.70.3290">
    <property type="match status" value="1"/>
</dbReference>
<evidence type="ECO:0000256" key="7">
    <source>
        <dbReference type="PROSITE-ProRule" id="PRU01363"/>
    </source>
</evidence>
<dbReference type="EMBL" id="JAAGAB010000001">
    <property type="protein sequence ID" value="NDU99469.1"/>
    <property type="molecule type" value="Genomic_DNA"/>
</dbReference>
<dbReference type="InterPro" id="IPR049490">
    <property type="entry name" value="C883_1060-like_KR_N"/>
</dbReference>
<evidence type="ECO:0000313" key="12">
    <source>
        <dbReference type="Proteomes" id="UP000474757"/>
    </source>
</evidence>
<dbReference type="SUPFAM" id="SSF55048">
    <property type="entry name" value="Probable ACP-binding domain of malonyl-CoA ACP transacylase"/>
    <property type="match status" value="1"/>
</dbReference>
<feature type="domain" description="PKS/mFAS DH" evidence="10">
    <location>
        <begin position="1337"/>
        <end position="1634"/>
    </location>
</feature>
<dbReference type="SUPFAM" id="SSF51735">
    <property type="entry name" value="NAD(P)-binding Rossmann-fold domains"/>
    <property type="match status" value="2"/>
</dbReference>
<dbReference type="Pfam" id="PF14765">
    <property type="entry name" value="PS-DH"/>
    <property type="match status" value="1"/>
</dbReference>
<dbReference type="Gene3D" id="3.10.129.110">
    <property type="entry name" value="Polyketide synthase dehydratase"/>
    <property type="match status" value="1"/>
</dbReference>
<dbReference type="SUPFAM" id="SSF47336">
    <property type="entry name" value="ACP-like"/>
    <property type="match status" value="1"/>
</dbReference>
<feature type="active site" description="Proton acceptor; for dehydratase activity" evidence="7">
    <location>
        <position position="1379"/>
    </location>
</feature>
<evidence type="ECO:0000256" key="3">
    <source>
        <dbReference type="ARBA" id="ARBA00022679"/>
    </source>
</evidence>
<dbReference type="FunFam" id="3.40.47.10:FF:000042">
    <property type="entry name" value="Polyketide synthase Pks13"/>
    <property type="match status" value="1"/>
</dbReference>
<dbReference type="Pfam" id="PF08659">
    <property type="entry name" value="KR"/>
    <property type="match status" value="1"/>
</dbReference>
<dbReference type="InterPro" id="IPR020841">
    <property type="entry name" value="PKS_Beta-ketoAc_synthase_dom"/>
</dbReference>
<dbReference type="Gene3D" id="3.40.366.10">
    <property type="entry name" value="Malonyl-Coenzyme A Acyl Carrier Protein, domain 2"/>
    <property type="match status" value="1"/>
</dbReference>
<dbReference type="InterPro" id="IPR016036">
    <property type="entry name" value="Malonyl_transacylase_ACP-bd"/>
</dbReference>
<keyword evidence="12" id="KW-1185">Reference proteome</keyword>
<dbReference type="PROSITE" id="PS50075">
    <property type="entry name" value="CARRIER"/>
    <property type="match status" value="1"/>
</dbReference>
<accession>A0A6B2JNB4</accession>
<evidence type="ECO:0000256" key="4">
    <source>
        <dbReference type="ARBA" id="ARBA00022832"/>
    </source>
</evidence>
<dbReference type="RefSeq" id="WP_163889000.1">
    <property type="nucleotide sequence ID" value="NZ_JAAFYS010000001.1"/>
</dbReference>
<evidence type="ECO:0000259" key="8">
    <source>
        <dbReference type="PROSITE" id="PS50075"/>
    </source>
</evidence>
<keyword evidence="5" id="KW-0443">Lipid metabolism</keyword>
<dbReference type="InterPro" id="IPR049900">
    <property type="entry name" value="PKS_mFAS_DH"/>
</dbReference>
<dbReference type="Pfam" id="PF00550">
    <property type="entry name" value="PP-binding"/>
    <property type="match status" value="1"/>
</dbReference>
<organism evidence="11 12">
    <name type="scientific">Pseudoroseicyclus tamaricis</name>
    <dbReference type="NCBI Taxonomy" id="2705421"/>
    <lineage>
        <taxon>Bacteria</taxon>
        <taxon>Pseudomonadati</taxon>
        <taxon>Pseudomonadota</taxon>
        <taxon>Alphaproteobacteria</taxon>
        <taxon>Rhodobacterales</taxon>
        <taxon>Paracoccaceae</taxon>
        <taxon>Pseudoroseicyclus</taxon>
    </lineage>
</organism>
<dbReference type="InterPro" id="IPR049552">
    <property type="entry name" value="PKS_DH_N"/>
</dbReference>
<keyword evidence="1" id="KW-0596">Phosphopantetheine</keyword>
<evidence type="ECO:0000256" key="5">
    <source>
        <dbReference type="ARBA" id="ARBA00023098"/>
    </source>
</evidence>
<name>A0A6B2JNB4_9RHOB</name>
<keyword evidence="3" id="KW-0808">Transferase</keyword>
<dbReference type="SMART" id="SM00824">
    <property type="entry name" value="PKS_TE"/>
    <property type="match status" value="1"/>
</dbReference>
<dbReference type="SUPFAM" id="SSF53474">
    <property type="entry name" value="alpha/beta-Hydrolases"/>
    <property type="match status" value="1"/>
</dbReference>
<evidence type="ECO:0000256" key="2">
    <source>
        <dbReference type="ARBA" id="ARBA00022553"/>
    </source>
</evidence>
<dbReference type="Gene3D" id="3.40.50.1820">
    <property type="entry name" value="alpha/beta hydrolase"/>
    <property type="match status" value="1"/>
</dbReference>
<dbReference type="SMART" id="SM00825">
    <property type="entry name" value="PKS_KS"/>
    <property type="match status" value="1"/>
</dbReference>
<dbReference type="Pfam" id="PF00109">
    <property type="entry name" value="ketoacyl-synt"/>
    <property type="match status" value="1"/>
</dbReference>
<feature type="region of interest" description="C-terminal hotdog fold" evidence="7">
    <location>
        <begin position="1490"/>
        <end position="1634"/>
    </location>
</feature>
<dbReference type="Pfam" id="PF00698">
    <property type="entry name" value="Acyl_transf_1"/>
    <property type="match status" value="1"/>
</dbReference>
<dbReference type="GO" id="GO:0004312">
    <property type="term" value="F:fatty acid synthase activity"/>
    <property type="evidence" value="ECO:0007669"/>
    <property type="project" value="TreeGrafter"/>
</dbReference>
<feature type="active site" description="Proton donor; for dehydratase activity" evidence="7">
    <location>
        <position position="1552"/>
    </location>
</feature>
<dbReference type="InterPro" id="IPR020802">
    <property type="entry name" value="TesA-like"/>
</dbReference>
<evidence type="ECO:0000313" key="11">
    <source>
        <dbReference type="EMBL" id="NDU99469.1"/>
    </source>
</evidence>
<dbReference type="Pfam" id="PF21394">
    <property type="entry name" value="Beta-ketacyl_N"/>
    <property type="match status" value="1"/>
</dbReference>
<dbReference type="InterPro" id="IPR057326">
    <property type="entry name" value="KR_dom"/>
</dbReference>
<dbReference type="InterPro" id="IPR016039">
    <property type="entry name" value="Thiolase-like"/>
</dbReference>
<dbReference type="SMART" id="SM00822">
    <property type="entry name" value="PKS_KR"/>
    <property type="match status" value="1"/>
</dbReference>
<dbReference type="InterPro" id="IPR049551">
    <property type="entry name" value="PKS_DH_C"/>
</dbReference>
<dbReference type="InterPro" id="IPR020806">
    <property type="entry name" value="PKS_PP-bd"/>
</dbReference>
<dbReference type="SUPFAM" id="SSF53901">
    <property type="entry name" value="Thiolase-like"/>
    <property type="match status" value="1"/>
</dbReference>
<dbReference type="SMART" id="SM00826">
    <property type="entry name" value="PKS_DH"/>
    <property type="match status" value="1"/>
</dbReference>
<evidence type="ECO:0000259" key="9">
    <source>
        <dbReference type="PROSITE" id="PS52004"/>
    </source>
</evidence>
<dbReference type="InterPro" id="IPR014043">
    <property type="entry name" value="Acyl_transferase_dom"/>
</dbReference>
<dbReference type="InterPro" id="IPR013968">
    <property type="entry name" value="PKS_KR"/>
</dbReference>
<comment type="caution">
    <text evidence="11">The sequence shown here is derived from an EMBL/GenBank/DDBJ whole genome shotgun (WGS) entry which is preliminary data.</text>
</comment>
<dbReference type="Gene3D" id="3.40.50.720">
    <property type="entry name" value="NAD(P)-binding Rossmann-like Domain"/>
    <property type="match status" value="1"/>
</dbReference>
<dbReference type="SMART" id="SM00823">
    <property type="entry name" value="PKS_PP"/>
    <property type="match status" value="1"/>
</dbReference>
<dbReference type="Pfam" id="PF22621">
    <property type="entry name" value="CurL-like_PKS_C"/>
    <property type="match status" value="1"/>
</dbReference>
<dbReference type="GO" id="GO:0031177">
    <property type="term" value="F:phosphopantetheine binding"/>
    <property type="evidence" value="ECO:0007669"/>
    <property type="project" value="InterPro"/>
</dbReference>
<gene>
    <name evidence="11" type="ORF">GZA08_00615</name>
</gene>
<dbReference type="PANTHER" id="PTHR43775">
    <property type="entry name" value="FATTY ACID SYNTHASE"/>
    <property type="match status" value="1"/>
</dbReference>
<dbReference type="InterPro" id="IPR016035">
    <property type="entry name" value="Acyl_Trfase/lysoPLipase"/>
</dbReference>
<dbReference type="InterPro" id="IPR009081">
    <property type="entry name" value="PP-bd_ACP"/>
</dbReference>
<dbReference type="InterPro" id="IPR001031">
    <property type="entry name" value="Thioesterase"/>
</dbReference>
<dbReference type="SMART" id="SM00827">
    <property type="entry name" value="PKS_AT"/>
    <property type="match status" value="1"/>
</dbReference>
<dbReference type="Pfam" id="PF02801">
    <property type="entry name" value="Ketoacyl-synt_C"/>
    <property type="match status" value="1"/>
</dbReference>
<protein>
    <submittedName>
        <fullName evidence="11">SDR family NAD(P)-dependent oxidoreductase</fullName>
    </submittedName>
</protein>
<evidence type="ECO:0000256" key="1">
    <source>
        <dbReference type="ARBA" id="ARBA00022450"/>
    </source>
</evidence>
<dbReference type="SUPFAM" id="SSF52151">
    <property type="entry name" value="FabD/lysophospholipase-like"/>
    <property type="match status" value="1"/>
</dbReference>